<dbReference type="Proteomes" id="UP000814140">
    <property type="component" value="Unassembled WGS sequence"/>
</dbReference>
<sequence>MAEVTLPLLYSNVHIFTAESLDMFVSHLYNSDQRWDSIRRIPYSTPGRWIQILDFSGLTFGAESLLAVDSLLTRIFPLVPFLAHLVLVPNMLLSNRALDALRTKEGIDHLRSLRGLKRPLPKDPSAVFNDPLIALLQCCTQLEQLEVLNPDPIPSDHLFDLPDDEDAVSAPSLRLPHLKFVALLAVASSPVFAALLRTPLPALRHLMVTPYDDSPQSPCAALLAAHGATLATLHVNTPKRWPTGAQPPRLALPPHVRHLALDYPLPALSLADTGHPLQVLTLPRPNARFLRELEALLPRLPQLALVRARNVRWLRRGVSGKALEAGVQGEMREWRRRLGRRGVRLVDGDWADPE</sequence>
<dbReference type="EMBL" id="MU277229">
    <property type="protein sequence ID" value="KAI0059050.1"/>
    <property type="molecule type" value="Genomic_DNA"/>
</dbReference>
<name>A0ACB8SSH6_9AGAM</name>
<protein>
    <submittedName>
        <fullName evidence="1">Uncharacterized protein</fullName>
    </submittedName>
</protein>
<accession>A0ACB8SSH6</accession>
<gene>
    <name evidence="1" type="ORF">BV25DRAFT_1829363</name>
</gene>
<proteinExistence type="predicted"/>
<organism evidence="1 2">
    <name type="scientific">Artomyces pyxidatus</name>
    <dbReference type="NCBI Taxonomy" id="48021"/>
    <lineage>
        <taxon>Eukaryota</taxon>
        <taxon>Fungi</taxon>
        <taxon>Dikarya</taxon>
        <taxon>Basidiomycota</taxon>
        <taxon>Agaricomycotina</taxon>
        <taxon>Agaricomycetes</taxon>
        <taxon>Russulales</taxon>
        <taxon>Auriscalpiaceae</taxon>
        <taxon>Artomyces</taxon>
    </lineage>
</organism>
<reference evidence="1" key="1">
    <citation type="submission" date="2021-03" db="EMBL/GenBank/DDBJ databases">
        <authorList>
            <consortium name="DOE Joint Genome Institute"/>
            <person name="Ahrendt S."/>
            <person name="Looney B.P."/>
            <person name="Miyauchi S."/>
            <person name="Morin E."/>
            <person name="Drula E."/>
            <person name="Courty P.E."/>
            <person name="Chicoki N."/>
            <person name="Fauchery L."/>
            <person name="Kohler A."/>
            <person name="Kuo A."/>
            <person name="Labutti K."/>
            <person name="Pangilinan J."/>
            <person name="Lipzen A."/>
            <person name="Riley R."/>
            <person name="Andreopoulos W."/>
            <person name="He G."/>
            <person name="Johnson J."/>
            <person name="Barry K.W."/>
            <person name="Grigoriev I.V."/>
            <person name="Nagy L."/>
            <person name="Hibbett D."/>
            <person name="Henrissat B."/>
            <person name="Matheny P.B."/>
            <person name="Labbe J."/>
            <person name="Martin F."/>
        </authorList>
    </citation>
    <scope>NUCLEOTIDE SEQUENCE</scope>
    <source>
        <strain evidence="1">HHB10654</strain>
    </source>
</reference>
<reference evidence="1" key="2">
    <citation type="journal article" date="2022" name="New Phytol.">
        <title>Evolutionary transition to the ectomycorrhizal habit in the genomes of a hyperdiverse lineage of mushroom-forming fungi.</title>
        <authorList>
            <person name="Looney B."/>
            <person name="Miyauchi S."/>
            <person name="Morin E."/>
            <person name="Drula E."/>
            <person name="Courty P.E."/>
            <person name="Kohler A."/>
            <person name="Kuo A."/>
            <person name="LaButti K."/>
            <person name="Pangilinan J."/>
            <person name="Lipzen A."/>
            <person name="Riley R."/>
            <person name="Andreopoulos W."/>
            <person name="He G."/>
            <person name="Johnson J."/>
            <person name="Nolan M."/>
            <person name="Tritt A."/>
            <person name="Barry K.W."/>
            <person name="Grigoriev I.V."/>
            <person name="Nagy L.G."/>
            <person name="Hibbett D."/>
            <person name="Henrissat B."/>
            <person name="Matheny P.B."/>
            <person name="Labbe J."/>
            <person name="Martin F.M."/>
        </authorList>
    </citation>
    <scope>NUCLEOTIDE SEQUENCE</scope>
    <source>
        <strain evidence="1">HHB10654</strain>
    </source>
</reference>
<keyword evidence="2" id="KW-1185">Reference proteome</keyword>
<evidence type="ECO:0000313" key="2">
    <source>
        <dbReference type="Proteomes" id="UP000814140"/>
    </source>
</evidence>
<comment type="caution">
    <text evidence="1">The sequence shown here is derived from an EMBL/GenBank/DDBJ whole genome shotgun (WGS) entry which is preliminary data.</text>
</comment>
<evidence type="ECO:0000313" key="1">
    <source>
        <dbReference type="EMBL" id="KAI0059050.1"/>
    </source>
</evidence>